<feature type="chain" id="PRO_5022823126" evidence="11">
    <location>
        <begin position="22"/>
        <end position="357"/>
    </location>
</feature>
<dbReference type="SUPFAM" id="SSF81324">
    <property type="entry name" value="Voltage-gated potassium channels"/>
    <property type="match status" value="1"/>
</dbReference>
<evidence type="ECO:0000256" key="6">
    <source>
        <dbReference type="ARBA" id="ARBA00023136"/>
    </source>
</evidence>
<gene>
    <name evidence="14" type="primary">glnH_1</name>
    <name evidence="14" type="ORF">Poly21_34300</name>
</gene>
<feature type="signal peptide" evidence="11">
    <location>
        <begin position="1"/>
        <end position="21"/>
    </location>
</feature>
<evidence type="ECO:0000256" key="4">
    <source>
        <dbReference type="ARBA" id="ARBA00022989"/>
    </source>
</evidence>
<evidence type="ECO:0000256" key="9">
    <source>
        <dbReference type="ARBA" id="ARBA00023303"/>
    </source>
</evidence>
<dbReference type="AlphaFoldDB" id="A0A5C6BW14"/>
<dbReference type="Gene3D" id="1.10.287.70">
    <property type="match status" value="1"/>
</dbReference>
<keyword evidence="11" id="KW-0732">Signal</keyword>
<evidence type="ECO:0000256" key="5">
    <source>
        <dbReference type="ARBA" id="ARBA00023065"/>
    </source>
</evidence>
<accession>A0A5C6BW14</accession>
<keyword evidence="5" id="KW-0406">Ion transport</keyword>
<organism evidence="14 15">
    <name type="scientific">Allorhodopirellula heiligendammensis</name>
    <dbReference type="NCBI Taxonomy" id="2714739"/>
    <lineage>
        <taxon>Bacteria</taxon>
        <taxon>Pseudomonadati</taxon>
        <taxon>Planctomycetota</taxon>
        <taxon>Planctomycetia</taxon>
        <taxon>Pirellulales</taxon>
        <taxon>Pirellulaceae</taxon>
        <taxon>Allorhodopirellula</taxon>
    </lineage>
</organism>
<keyword evidence="8" id="KW-0325">Glycoprotein</keyword>
<feature type="transmembrane region" description="Helical" evidence="10">
    <location>
        <begin position="173"/>
        <end position="193"/>
    </location>
</feature>
<dbReference type="SMART" id="SM00062">
    <property type="entry name" value="PBPb"/>
    <property type="match status" value="1"/>
</dbReference>
<dbReference type="SUPFAM" id="SSF53850">
    <property type="entry name" value="Periplasmic binding protein-like II"/>
    <property type="match status" value="1"/>
</dbReference>
<sequence>MTRLLLGICVHLLVCVIPAFAQSNQSEPPILVIGTQHAPPFAMKLADGSWDGVSVELWREIASDNNWDFEFLEMEPGDLIAATQRGDVDAAVAATAVTSERERVLDFSHPFYSSGLGIAVRKAYRQDWGVDLIQLLARQFLSLLAFFITVTVCIGGFMWLAERQHNPDHFGGVLDGLGHGIWWAVVTMTTVGYGDKTPRTLAGRVLAVFWMLIGVVSLTIVTGSIAAQMTVLQLDSPIHSPADLSRVRTGTVLHSEGESYLRMHGYGFQVFPTAQAALHALIHHDIDAVVYDYPTMRYEIHDRFSGLAEVLPVLFQEESHAIAMPPGSELRKPINISLLRIISAPQWKNTEHRHMGR</sequence>
<keyword evidence="6 10" id="KW-0472">Membrane</keyword>
<dbReference type="Gene3D" id="3.40.190.10">
    <property type="entry name" value="Periplasmic binding protein-like II"/>
    <property type="match status" value="2"/>
</dbReference>
<evidence type="ECO:0000259" key="13">
    <source>
        <dbReference type="SMART" id="SM00079"/>
    </source>
</evidence>
<dbReference type="InterPro" id="IPR015683">
    <property type="entry name" value="Ionotropic_Glu_rcpt"/>
</dbReference>
<proteinExistence type="predicted"/>
<dbReference type="Pfam" id="PF07885">
    <property type="entry name" value="Ion_trans_2"/>
    <property type="match status" value="1"/>
</dbReference>
<dbReference type="InterPro" id="IPR001320">
    <property type="entry name" value="Iontro_rcpt_C"/>
</dbReference>
<evidence type="ECO:0000256" key="1">
    <source>
        <dbReference type="ARBA" id="ARBA00004141"/>
    </source>
</evidence>
<evidence type="ECO:0000256" key="7">
    <source>
        <dbReference type="ARBA" id="ARBA00023170"/>
    </source>
</evidence>
<keyword evidence="15" id="KW-1185">Reference proteome</keyword>
<comment type="caution">
    <text evidence="14">The sequence shown here is derived from an EMBL/GenBank/DDBJ whole genome shotgun (WGS) entry which is preliminary data.</text>
</comment>
<dbReference type="InterPro" id="IPR013099">
    <property type="entry name" value="K_chnl_dom"/>
</dbReference>
<evidence type="ECO:0000313" key="14">
    <source>
        <dbReference type="EMBL" id="TWU16225.1"/>
    </source>
</evidence>
<dbReference type="Pfam" id="PF00497">
    <property type="entry name" value="SBP_bac_3"/>
    <property type="match status" value="1"/>
</dbReference>
<keyword evidence="7" id="KW-0675">Receptor</keyword>
<dbReference type="PRINTS" id="PR00169">
    <property type="entry name" value="KCHANNEL"/>
</dbReference>
<evidence type="ECO:0000256" key="10">
    <source>
        <dbReference type="SAM" id="Phobius"/>
    </source>
</evidence>
<reference evidence="14 15" key="1">
    <citation type="journal article" date="2020" name="Antonie Van Leeuwenhoek">
        <title>Rhodopirellula heiligendammensis sp. nov., Rhodopirellula pilleata sp. nov., and Rhodopirellula solitaria sp. nov. isolated from natural or artificial marine surfaces in Northern Germany and California, USA, and emended description of the genus Rhodopirellula.</title>
        <authorList>
            <person name="Kallscheuer N."/>
            <person name="Wiegand S."/>
            <person name="Jogler M."/>
            <person name="Boedeker C."/>
            <person name="Peeters S.H."/>
            <person name="Rast P."/>
            <person name="Heuer A."/>
            <person name="Jetten M.S.M."/>
            <person name="Rohde M."/>
            <person name="Jogler C."/>
        </authorList>
    </citation>
    <scope>NUCLEOTIDE SEQUENCE [LARGE SCALE GENOMIC DNA]</scope>
    <source>
        <strain evidence="14 15">Poly21</strain>
    </source>
</reference>
<keyword evidence="3 10" id="KW-0812">Transmembrane</keyword>
<dbReference type="GO" id="GO:0015276">
    <property type="term" value="F:ligand-gated monoatomic ion channel activity"/>
    <property type="evidence" value="ECO:0007669"/>
    <property type="project" value="InterPro"/>
</dbReference>
<feature type="transmembrane region" description="Helical" evidence="10">
    <location>
        <begin position="205"/>
        <end position="227"/>
    </location>
</feature>
<evidence type="ECO:0000313" key="15">
    <source>
        <dbReference type="Proteomes" id="UP000319908"/>
    </source>
</evidence>
<keyword evidence="2" id="KW-0813">Transport</keyword>
<feature type="domain" description="Ionotropic glutamate receptor C-terminal" evidence="13">
    <location>
        <begin position="30"/>
        <end position="349"/>
    </location>
</feature>
<evidence type="ECO:0000256" key="2">
    <source>
        <dbReference type="ARBA" id="ARBA00022448"/>
    </source>
</evidence>
<feature type="transmembrane region" description="Helical" evidence="10">
    <location>
        <begin position="140"/>
        <end position="161"/>
    </location>
</feature>
<dbReference type="Proteomes" id="UP000319908">
    <property type="component" value="Unassembled WGS sequence"/>
</dbReference>
<dbReference type="InterPro" id="IPR001638">
    <property type="entry name" value="Solute-binding_3/MltF_N"/>
</dbReference>
<evidence type="ECO:0000256" key="8">
    <source>
        <dbReference type="ARBA" id="ARBA00023180"/>
    </source>
</evidence>
<protein>
    <submittedName>
        <fullName evidence="14">Glutamine-binding periplasmic protein</fullName>
    </submittedName>
</protein>
<name>A0A5C6BW14_9BACT</name>
<evidence type="ECO:0000256" key="11">
    <source>
        <dbReference type="SAM" id="SignalP"/>
    </source>
</evidence>
<dbReference type="GO" id="GO:0016020">
    <property type="term" value="C:membrane"/>
    <property type="evidence" value="ECO:0007669"/>
    <property type="project" value="UniProtKB-SubCell"/>
</dbReference>
<evidence type="ECO:0000256" key="3">
    <source>
        <dbReference type="ARBA" id="ARBA00022692"/>
    </source>
</evidence>
<feature type="domain" description="Solute-binding protein family 3/N-terminal" evidence="12">
    <location>
        <begin position="30"/>
        <end position="351"/>
    </location>
</feature>
<keyword evidence="9" id="KW-0407">Ion channel</keyword>
<dbReference type="SMART" id="SM00079">
    <property type="entry name" value="PBPe"/>
    <property type="match status" value="1"/>
</dbReference>
<dbReference type="PANTHER" id="PTHR18966">
    <property type="entry name" value="IONOTROPIC GLUTAMATE RECEPTOR"/>
    <property type="match status" value="1"/>
</dbReference>
<comment type="subcellular location">
    <subcellularLocation>
        <location evidence="1">Membrane</location>
        <topology evidence="1">Multi-pass membrane protein</topology>
    </subcellularLocation>
</comment>
<keyword evidence="4 10" id="KW-1133">Transmembrane helix</keyword>
<dbReference type="EMBL" id="SJPU01000002">
    <property type="protein sequence ID" value="TWU16225.1"/>
    <property type="molecule type" value="Genomic_DNA"/>
</dbReference>
<evidence type="ECO:0000259" key="12">
    <source>
        <dbReference type="SMART" id="SM00062"/>
    </source>
</evidence>
<dbReference type="RefSeq" id="WP_302119166.1">
    <property type="nucleotide sequence ID" value="NZ_SJPU01000002.1"/>
</dbReference>